<dbReference type="Proteomes" id="UP000177900">
    <property type="component" value="Unassembled WGS sequence"/>
</dbReference>
<dbReference type="Pfam" id="PF01098">
    <property type="entry name" value="FTSW_RODA_SPOVE"/>
    <property type="match status" value="1"/>
</dbReference>
<evidence type="ECO:0000256" key="4">
    <source>
        <dbReference type="ARBA" id="ARBA00022989"/>
    </source>
</evidence>
<comment type="pathway">
    <text evidence="6">Cell wall biogenesis; peptidoglycan biosynthesis.</text>
</comment>
<comment type="catalytic activity">
    <reaction evidence="6">
        <text>[GlcNAc-(1-&gt;4)-Mur2Ac(oyl-L-Ala-gamma-D-Glu-L-Lys-D-Ala-D-Ala)](n)-di-trans,octa-cis-undecaprenyl diphosphate + beta-D-GlcNAc-(1-&gt;4)-Mur2Ac(oyl-L-Ala-gamma-D-Glu-L-Lys-D-Ala-D-Ala)-di-trans,octa-cis-undecaprenyl diphosphate = [GlcNAc-(1-&gt;4)-Mur2Ac(oyl-L-Ala-gamma-D-Glu-L-Lys-D-Ala-D-Ala)](n+1)-di-trans,octa-cis-undecaprenyl diphosphate + di-trans,octa-cis-undecaprenyl diphosphate + H(+)</text>
        <dbReference type="Rhea" id="RHEA:23708"/>
        <dbReference type="Rhea" id="RHEA-COMP:9602"/>
        <dbReference type="Rhea" id="RHEA-COMP:9603"/>
        <dbReference type="ChEBI" id="CHEBI:15378"/>
        <dbReference type="ChEBI" id="CHEBI:58405"/>
        <dbReference type="ChEBI" id="CHEBI:60033"/>
        <dbReference type="ChEBI" id="CHEBI:78435"/>
        <dbReference type="EC" id="2.4.99.28"/>
    </reaction>
</comment>
<comment type="subcellular location">
    <subcellularLocation>
        <location evidence="6">Cell membrane</location>
        <topology evidence="6">Multi-pass membrane protein</topology>
    </subcellularLocation>
    <subcellularLocation>
        <location evidence="1">Membrane</location>
        <topology evidence="1">Multi-pass membrane protein</topology>
    </subcellularLocation>
</comment>
<comment type="similarity">
    <text evidence="6">Belongs to the SEDS family. MrdB/RodA subfamily.</text>
</comment>
<dbReference type="NCBIfam" id="TIGR02210">
    <property type="entry name" value="rodA_shape"/>
    <property type="match status" value="1"/>
</dbReference>
<dbReference type="GO" id="GO:0008955">
    <property type="term" value="F:peptidoglycan glycosyltransferase activity"/>
    <property type="evidence" value="ECO:0007669"/>
    <property type="project" value="UniProtKB-UniRule"/>
</dbReference>
<keyword evidence="6" id="KW-0328">Glycosyltransferase</keyword>
<dbReference type="GO" id="GO:0051301">
    <property type="term" value="P:cell division"/>
    <property type="evidence" value="ECO:0007669"/>
    <property type="project" value="InterPro"/>
</dbReference>
<evidence type="ECO:0000256" key="5">
    <source>
        <dbReference type="ARBA" id="ARBA00023136"/>
    </source>
</evidence>
<sequence length="359" mass="39555">MIEYFKKIDWFLFAPVLLLTAIGVLMIYSTSAVGSEKESLFIRQIFYAGFGIAIFLLAGRIDLKFLKQFSLILYVASVVLLIITLFIGLETKGAVRWIDLGFITIQSSEIAKPVLVLTLASFFHNYPAKYFRNVILSFLIFAVPTLLVFRQPDLGNTIVLTFIWGSMVLASGINFKVLLGLVGAGILLLPLGWNFLADYQKNRLLSFLNPEIDPRGTSYNLVQSIIAVGSGQFTGKGFGRGTQSQLNFLPEQSTDFIFATTAEELGFIGVFIMVALFVVLILRILSISEKSKDTYYTLVGLGVASFIIVQIFINMGMNMGLVPITGITLPLISFGGSSLITVMLSLGFIQSIKRASKQL</sequence>
<keyword evidence="6" id="KW-1003">Cell membrane</keyword>
<keyword evidence="6" id="KW-0961">Cell wall biogenesis/degradation</keyword>
<feature type="transmembrane region" description="Helical" evidence="6">
    <location>
        <begin position="154"/>
        <end position="170"/>
    </location>
</feature>
<dbReference type="HAMAP" id="MF_02079">
    <property type="entry name" value="PGT_RodA"/>
    <property type="match status" value="1"/>
</dbReference>
<dbReference type="GO" id="GO:0008360">
    <property type="term" value="P:regulation of cell shape"/>
    <property type="evidence" value="ECO:0007669"/>
    <property type="project" value="UniProtKB-KW"/>
</dbReference>
<dbReference type="GO" id="GO:0032153">
    <property type="term" value="C:cell division site"/>
    <property type="evidence" value="ECO:0007669"/>
    <property type="project" value="TreeGrafter"/>
</dbReference>
<comment type="function">
    <text evidence="6">Peptidoglycan polymerase that is essential for cell wall elongation.</text>
</comment>
<organism evidence="7 8">
    <name type="scientific">Candidatus Woykebacteria bacterium RIFCSPHIGHO2_01_FULL_39_12</name>
    <dbReference type="NCBI Taxonomy" id="1802599"/>
    <lineage>
        <taxon>Bacteria</taxon>
        <taxon>Candidatus Woykeibacteriota</taxon>
    </lineage>
</organism>
<feature type="transmembrane region" description="Helical" evidence="6">
    <location>
        <begin position="12"/>
        <end position="29"/>
    </location>
</feature>
<keyword evidence="3 6" id="KW-0133">Cell shape</keyword>
<feature type="transmembrane region" description="Helical" evidence="6">
    <location>
        <begin position="265"/>
        <end position="282"/>
    </location>
</feature>
<comment type="caution">
    <text evidence="7">The sequence shown here is derived from an EMBL/GenBank/DDBJ whole genome shotgun (WGS) entry which is preliminary data.</text>
</comment>
<gene>
    <name evidence="6" type="primary">rodA</name>
    <name evidence="7" type="ORF">A2864_02420</name>
</gene>
<feature type="transmembrane region" description="Helical" evidence="6">
    <location>
        <begin position="41"/>
        <end position="59"/>
    </location>
</feature>
<dbReference type="InterPro" id="IPR001182">
    <property type="entry name" value="FtsW/RodA"/>
</dbReference>
<dbReference type="PANTHER" id="PTHR30474">
    <property type="entry name" value="CELL CYCLE PROTEIN"/>
    <property type="match status" value="1"/>
</dbReference>
<dbReference type="AlphaFoldDB" id="A0A1G1WI51"/>
<keyword evidence="4 6" id="KW-1133">Transmembrane helix</keyword>
<feature type="transmembrane region" description="Helical" evidence="6">
    <location>
        <begin position="71"/>
        <end position="89"/>
    </location>
</feature>
<dbReference type="PANTHER" id="PTHR30474:SF1">
    <property type="entry name" value="PEPTIDOGLYCAN GLYCOSYLTRANSFERASE MRDB"/>
    <property type="match status" value="1"/>
</dbReference>
<reference evidence="7 8" key="1">
    <citation type="journal article" date="2016" name="Nat. Commun.">
        <title>Thousands of microbial genomes shed light on interconnected biogeochemical processes in an aquifer system.</title>
        <authorList>
            <person name="Anantharaman K."/>
            <person name="Brown C.T."/>
            <person name="Hug L.A."/>
            <person name="Sharon I."/>
            <person name="Castelle C.J."/>
            <person name="Probst A.J."/>
            <person name="Thomas B.C."/>
            <person name="Singh A."/>
            <person name="Wilkins M.J."/>
            <person name="Karaoz U."/>
            <person name="Brodie E.L."/>
            <person name="Williams K.H."/>
            <person name="Hubbard S.S."/>
            <person name="Banfield J.F."/>
        </authorList>
    </citation>
    <scope>NUCLEOTIDE SEQUENCE [LARGE SCALE GENOMIC DNA]</scope>
</reference>
<dbReference type="GO" id="GO:0071555">
    <property type="term" value="P:cell wall organization"/>
    <property type="evidence" value="ECO:0007669"/>
    <property type="project" value="UniProtKB-KW"/>
</dbReference>
<keyword evidence="6" id="KW-0573">Peptidoglycan synthesis</keyword>
<evidence type="ECO:0000256" key="1">
    <source>
        <dbReference type="ARBA" id="ARBA00004141"/>
    </source>
</evidence>
<dbReference type="GO" id="GO:0015648">
    <property type="term" value="F:lipid-linked peptidoglycan transporter activity"/>
    <property type="evidence" value="ECO:0007669"/>
    <property type="project" value="TreeGrafter"/>
</dbReference>
<feature type="transmembrane region" description="Helical" evidence="6">
    <location>
        <begin position="177"/>
        <end position="196"/>
    </location>
</feature>
<evidence type="ECO:0000256" key="3">
    <source>
        <dbReference type="ARBA" id="ARBA00022960"/>
    </source>
</evidence>
<evidence type="ECO:0000313" key="8">
    <source>
        <dbReference type="Proteomes" id="UP000177900"/>
    </source>
</evidence>
<feature type="transmembrane region" description="Helical" evidence="6">
    <location>
        <begin position="130"/>
        <end position="148"/>
    </location>
</feature>
<feature type="transmembrane region" description="Helical" evidence="6">
    <location>
        <begin position="327"/>
        <end position="349"/>
    </location>
</feature>
<evidence type="ECO:0000313" key="7">
    <source>
        <dbReference type="EMBL" id="OGY27396.1"/>
    </source>
</evidence>
<dbReference type="GO" id="GO:0009252">
    <property type="term" value="P:peptidoglycan biosynthetic process"/>
    <property type="evidence" value="ECO:0007669"/>
    <property type="project" value="UniProtKB-UniRule"/>
</dbReference>
<dbReference type="EC" id="2.4.99.28" evidence="6"/>
<protein>
    <recommendedName>
        <fullName evidence="6">Peptidoglycan glycosyltransferase RodA</fullName>
        <shortName evidence="6">PGT</shortName>
        <ecNumber evidence="6">2.4.99.28</ecNumber>
    </recommendedName>
    <alternativeName>
        <fullName evidence="6">Cell elongation protein RodA</fullName>
    </alternativeName>
    <alternativeName>
        <fullName evidence="6">Cell wall polymerase</fullName>
    </alternativeName>
    <alternativeName>
        <fullName evidence="6">Peptidoglycan polymerase</fullName>
        <shortName evidence="6">PG polymerase</shortName>
    </alternativeName>
</protein>
<keyword evidence="5 6" id="KW-0472">Membrane</keyword>
<keyword evidence="2 6" id="KW-0812">Transmembrane</keyword>
<evidence type="ECO:0000256" key="2">
    <source>
        <dbReference type="ARBA" id="ARBA00022692"/>
    </source>
</evidence>
<keyword evidence="6" id="KW-0808">Transferase</keyword>
<accession>A0A1G1WI51</accession>
<proteinExistence type="inferred from homology"/>
<dbReference type="UniPathway" id="UPA00219"/>
<dbReference type="GO" id="GO:0005886">
    <property type="term" value="C:plasma membrane"/>
    <property type="evidence" value="ECO:0007669"/>
    <property type="project" value="UniProtKB-SubCell"/>
</dbReference>
<name>A0A1G1WI51_9BACT</name>
<dbReference type="InterPro" id="IPR011923">
    <property type="entry name" value="RodA/MrdB"/>
</dbReference>
<feature type="transmembrane region" description="Helical" evidence="6">
    <location>
        <begin position="294"/>
        <end position="315"/>
    </location>
</feature>
<dbReference type="EMBL" id="MHCV01000028">
    <property type="protein sequence ID" value="OGY27396.1"/>
    <property type="molecule type" value="Genomic_DNA"/>
</dbReference>
<evidence type="ECO:0000256" key="6">
    <source>
        <dbReference type="HAMAP-Rule" id="MF_02079"/>
    </source>
</evidence>